<evidence type="ECO:0000256" key="1">
    <source>
        <dbReference type="SAM" id="SignalP"/>
    </source>
</evidence>
<evidence type="ECO:0000313" key="2">
    <source>
        <dbReference type="EMBL" id="ESS68813.1"/>
    </source>
</evidence>
<dbReference type="Proteomes" id="UP000017842">
    <property type="component" value="Unassembled WGS sequence"/>
</dbReference>
<dbReference type="Pfam" id="PF04402">
    <property type="entry name" value="SIMPL"/>
    <property type="match status" value="1"/>
</dbReference>
<name>V5BW85_9GAMM</name>
<proteinExistence type="predicted"/>
<dbReference type="InterPro" id="IPR052022">
    <property type="entry name" value="26kDa_periplasmic_antigen"/>
</dbReference>
<dbReference type="InterPro" id="IPR007497">
    <property type="entry name" value="SIMPL/DUF541"/>
</dbReference>
<feature type="signal peptide" evidence="1">
    <location>
        <begin position="1"/>
        <end position="27"/>
    </location>
</feature>
<keyword evidence="3" id="KW-1185">Reference proteome</keyword>
<dbReference type="Gene3D" id="3.30.110.170">
    <property type="entry name" value="Protein of unknown function (DUF541), domain 1"/>
    <property type="match status" value="1"/>
</dbReference>
<dbReference type="PANTHER" id="PTHR34387:SF1">
    <property type="entry name" value="PERIPLASMIC IMMUNOGENIC PROTEIN"/>
    <property type="match status" value="1"/>
</dbReference>
<comment type="caution">
    <text evidence="2">The sequence shown here is derived from an EMBL/GenBank/DDBJ whole genome shotgun (WGS) entry which is preliminary data.</text>
</comment>
<dbReference type="RefSeq" id="WP_023496149.1">
    <property type="nucleotide sequence ID" value="NZ_AYLO01000132.1"/>
</dbReference>
<feature type="chain" id="PRO_5004731700" evidence="1">
    <location>
        <begin position="28"/>
        <end position="244"/>
    </location>
</feature>
<dbReference type="GO" id="GO:0006974">
    <property type="term" value="P:DNA damage response"/>
    <property type="evidence" value="ECO:0007669"/>
    <property type="project" value="TreeGrafter"/>
</dbReference>
<dbReference type="eggNOG" id="COG2968">
    <property type="taxonomic scope" value="Bacteria"/>
</dbReference>
<dbReference type="STRING" id="1116472.MGMO_143c00140"/>
<dbReference type="Gene3D" id="3.30.70.2970">
    <property type="entry name" value="Protein of unknown function (DUF541), domain 2"/>
    <property type="match status" value="1"/>
</dbReference>
<dbReference type="AlphaFoldDB" id="V5BW85"/>
<evidence type="ECO:0000313" key="3">
    <source>
        <dbReference type="Proteomes" id="UP000017842"/>
    </source>
</evidence>
<organism evidence="2 3">
    <name type="scientific">Methyloglobulus morosus KoM1</name>
    <dbReference type="NCBI Taxonomy" id="1116472"/>
    <lineage>
        <taxon>Bacteria</taxon>
        <taxon>Pseudomonadati</taxon>
        <taxon>Pseudomonadota</taxon>
        <taxon>Gammaproteobacteria</taxon>
        <taxon>Methylococcales</taxon>
        <taxon>Methylococcaceae</taxon>
        <taxon>Methyloglobulus</taxon>
    </lineage>
</organism>
<dbReference type="EMBL" id="AYLO01000132">
    <property type="protein sequence ID" value="ESS68813.1"/>
    <property type="molecule type" value="Genomic_DNA"/>
</dbReference>
<keyword evidence="1" id="KW-0732">Signal</keyword>
<dbReference type="PANTHER" id="PTHR34387">
    <property type="entry name" value="SLR1258 PROTEIN"/>
    <property type="match status" value="1"/>
</dbReference>
<dbReference type="OrthoDB" id="9813144at2"/>
<sequence>MLNHHCRQIFALLILLANILLISHTNADTLNDQQPRSIHVNGTGKVSVTPDKADLTLSVEVQAKTAESARNQAATTMAALIKAMKNAGVADKDIQTRSVSLYPNYSPDPANKIIGYQLSNQVAVCIRDIKKASNVIDLAVQAGGNSTRVQGINFAVDNPESALAEAREKAYANAKAKAGQYAQLAGVTLGSPLRISEGNDVSPVPMPYGEIRMMKTAMADNASTPVQAGEQEVTVTVDVMFGIQ</sequence>
<reference evidence="2 3" key="1">
    <citation type="journal article" date="2013" name="Genome Announc.">
        <title>Draft Genome Sequence of the Methanotrophic Gammaproteobacterium Methyloglobulus morosus DSM 22980 Strain KoM1.</title>
        <authorList>
            <person name="Poehlein A."/>
            <person name="Deutzmann J.S."/>
            <person name="Daniel R."/>
            <person name="Simeonova D.D."/>
        </authorList>
    </citation>
    <scope>NUCLEOTIDE SEQUENCE [LARGE SCALE GENOMIC DNA]</scope>
    <source>
        <strain evidence="2 3">KoM1</strain>
    </source>
</reference>
<accession>V5BW85</accession>
<protein>
    <submittedName>
        <fullName evidence="2">26 kDa periplasmic immunogenic protein</fullName>
    </submittedName>
</protein>
<gene>
    <name evidence="2" type="ORF">MGMO_143c00140</name>
</gene>